<sequence>MENTYFISNYCHVKNNAISLNGSLVYENEAVDLNTFLKSAYQNFQTDYPKFFKMDGLSKLAFMASEVLLKSIEMPEEGSNIAIVLSNRASSLDTDRKYQESISDSSNFYPSPAVFVYTLPNICIGEISIRHKLYSENSFFIFDQFNADYLYEYGASLIDSKKADSVLCGWVDVDKDKYEAFMYLVTKNGSTVHTKEEITRLYQYQ</sequence>
<protein>
    <submittedName>
        <fullName evidence="1">3-oxoacyl-ACP synthase</fullName>
    </submittedName>
</protein>
<organism evidence="1 2">
    <name type="scientific">Euzebyella marina</name>
    <dbReference type="NCBI Taxonomy" id="1761453"/>
    <lineage>
        <taxon>Bacteria</taxon>
        <taxon>Pseudomonadati</taxon>
        <taxon>Bacteroidota</taxon>
        <taxon>Flavobacteriia</taxon>
        <taxon>Flavobacteriales</taxon>
        <taxon>Flavobacteriaceae</taxon>
        <taxon>Euzebyella</taxon>
    </lineage>
</organism>
<evidence type="ECO:0000313" key="2">
    <source>
        <dbReference type="Proteomes" id="UP000276309"/>
    </source>
</evidence>
<accession>A0A3G2LAV2</accession>
<dbReference type="Proteomes" id="UP000276309">
    <property type="component" value="Chromosome"/>
</dbReference>
<evidence type="ECO:0000313" key="1">
    <source>
        <dbReference type="EMBL" id="AYN69333.1"/>
    </source>
</evidence>
<reference evidence="1 2" key="1">
    <citation type="submission" date="2018-08" db="EMBL/GenBank/DDBJ databases">
        <title>The reduced genetic potential of extracellular carbohydrate catabolism in Euzebyella marina RN62, a Flavobacteriia bacterium isolated from the hadal water.</title>
        <authorList>
            <person name="Xue C."/>
        </authorList>
    </citation>
    <scope>NUCLEOTIDE SEQUENCE [LARGE SCALE GENOMIC DNA]</scope>
    <source>
        <strain evidence="1 2">RN62</strain>
    </source>
</reference>
<dbReference type="OrthoDB" id="1071350at2"/>
<dbReference type="AlphaFoldDB" id="A0A3G2LAV2"/>
<gene>
    <name evidence="1" type="ORF">D1013_19045</name>
</gene>
<name>A0A3G2LAV2_9FLAO</name>
<keyword evidence="2" id="KW-1185">Reference proteome</keyword>
<dbReference type="RefSeq" id="WP_121850339.1">
    <property type="nucleotide sequence ID" value="NZ_CP032050.1"/>
</dbReference>
<dbReference type="EMBL" id="CP032050">
    <property type="protein sequence ID" value="AYN69333.1"/>
    <property type="molecule type" value="Genomic_DNA"/>
</dbReference>
<dbReference type="KEGG" id="emar:D1013_19045"/>
<proteinExistence type="predicted"/>